<gene>
    <name evidence="1" type="ORF">DI598_08580</name>
</gene>
<dbReference type="AlphaFoldDB" id="A0A2W5F684"/>
<dbReference type="SUPFAM" id="SSF53187">
    <property type="entry name" value="Zn-dependent exopeptidases"/>
    <property type="match status" value="1"/>
</dbReference>
<dbReference type="Proteomes" id="UP000249645">
    <property type="component" value="Unassembled WGS sequence"/>
</dbReference>
<comment type="caution">
    <text evidence="1">The sequence shown here is derived from an EMBL/GenBank/DDBJ whole genome shotgun (WGS) entry which is preliminary data.</text>
</comment>
<dbReference type="EMBL" id="QFOI01000126">
    <property type="protein sequence ID" value="PZP49140.1"/>
    <property type="molecule type" value="Genomic_DNA"/>
</dbReference>
<proteinExistence type="predicted"/>
<feature type="non-terminal residue" evidence="1">
    <location>
        <position position="63"/>
    </location>
</feature>
<evidence type="ECO:0000313" key="2">
    <source>
        <dbReference type="Proteomes" id="UP000249645"/>
    </source>
</evidence>
<sequence length="63" mass="7268">MPKQKKKNTSKDIITENSFSFLKEYINNPSPTGFESSGQQMWLDYIRPYIDDYIVDPYGSVAA</sequence>
<name>A0A2W5F684_9SPHI</name>
<accession>A0A2W5F684</accession>
<evidence type="ECO:0000313" key="1">
    <source>
        <dbReference type="EMBL" id="PZP49140.1"/>
    </source>
</evidence>
<reference evidence="1 2" key="1">
    <citation type="submission" date="2017-11" db="EMBL/GenBank/DDBJ databases">
        <title>Infants hospitalized years apart are colonized by the same room-sourced microbial strains.</title>
        <authorList>
            <person name="Brooks B."/>
            <person name="Olm M.R."/>
            <person name="Firek B.A."/>
            <person name="Baker R."/>
            <person name="Thomas B.C."/>
            <person name="Morowitz M.J."/>
            <person name="Banfield J.F."/>
        </authorList>
    </citation>
    <scope>NUCLEOTIDE SEQUENCE [LARGE SCALE GENOMIC DNA]</scope>
    <source>
        <strain evidence="1">S2_009_000_R2_76</strain>
    </source>
</reference>
<organism evidence="1 2">
    <name type="scientific">Pseudopedobacter saltans</name>
    <dbReference type="NCBI Taxonomy" id="151895"/>
    <lineage>
        <taxon>Bacteria</taxon>
        <taxon>Pseudomonadati</taxon>
        <taxon>Bacteroidota</taxon>
        <taxon>Sphingobacteriia</taxon>
        <taxon>Sphingobacteriales</taxon>
        <taxon>Sphingobacteriaceae</taxon>
        <taxon>Pseudopedobacter</taxon>
    </lineage>
</organism>
<protein>
    <submittedName>
        <fullName evidence="1">Peptidase M42</fullName>
    </submittedName>
</protein>